<dbReference type="KEGG" id="ter:Tery_0542"/>
<reference evidence="1" key="1">
    <citation type="submission" date="2006-06" db="EMBL/GenBank/DDBJ databases">
        <title>Complete sequence of Trichodesmium erythraeum IMS101.</title>
        <authorList>
            <consortium name="US DOE Joint Genome Institute"/>
            <person name="Copeland A."/>
            <person name="Lucas S."/>
            <person name="Lapidus A."/>
            <person name="Barry K."/>
            <person name="Detter J.C."/>
            <person name="Glavina del Rio T."/>
            <person name="Hammon N."/>
            <person name="Israni S."/>
            <person name="Dalin E."/>
            <person name="Tice H."/>
            <person name="Pitluck S."/>
            <person name="Kiss H."/>
            <person name="Munk A.C."/>
            <person name="Brettin T."/>
            <person name="Bruce D."/>
            <person name="Han C."/>
            <person name="Tapia R."/>
            <person name="Gilna P."/>
            <person name="Schmutz J."/>
            <person name="Larimer F."/>
            <person name="Land M."/>
            <person name="Hauser L."/>
            <person name="Kyrpides N."/>
            <person name="Kim E."/>
            <person name="Richardson P."/>
        </authorList>
    </citation>
    <scope>NUCLEOTIDE SEQUENCE [LARGE SCALE GENOMIC DNA]</scope>
    <source>
        <strain evidence="1">IMS101</strain>
    </source>
</reference>
<dbReference type="HOGENOM" id="CLU_199142_0_0_3"/>
<name>Q118T2_TRIEI</name>
<gene>
    <name evidence="1" type="ordered locus">Tery_0542</name>
</gene>
<sequence>MDCTYCQSHKVVKNGHRQGKQSYLCRECGRQFRDGPCPAGYSSDVKELCVKMSLNA</sequence>
<protein>
    <submittedName>
        <fullName evidence="1">Putative transposase</fullName>
    </submittedName>
</protein>
<dbReference type="eggNOG" id="COG3677">
    <property type="taxonomic scope" value="Bacteria"/>
</dbReference>
<proteinExistence type="predicted"/>
<organism evidence="1">
    <name type="scientific">Trichodesmium erythraeum (strain IMS101)</name>
    <dbReference type="NCBI Taxonomy" id="203124"/>
    <lineage>
        <taxon>Bacteria</taxon>
        <taxon>Bacillati</taxon>
        <taxon>Cyanobacteriota</taxon>
        <taxon>Cyanophyceae</taxon>
        <taxon>Oscillatoriophycideae</taxon>
        <taxon>Oscillatoriales</taxon>
        <taxon>Microcoleaceae</taxon>
        <taxon>Trichodesmium</taxon>
    </lineage>
</organism>
<dbReference type="EMBL" id="CP000393">
    <property type="protein sequence ID" value="ABG49992.1"/>
    <property type="molecule type" value="Genomic_DNA"/>
</dbReference>
<accession>Q118T2</accession>
<evidence type="ECO:0000313" key="1">
    <source>
        <dbReference type="EMBL" id="ABG49992.1"/>
    </source>
</evidence>
<dbReference type="AlphaFoldDB" id="Q118T2"/>